<dbReference type="GO" id="GO:0003341">
    <property type="term" value="P:cilium movement"/>
    <property type="evidence" value="ECO:0007669"/>
    <property type="project" value="TreeGrafter"/>
</dbReference>
<dbReference type="PANTHER" id="PTHR23053:SF0">
    <property type="entry name" value="HYDROCEPHALUS-INDUCING PROTEIN HOMOLOG"/>
    <property type="match status" value="1"/>
</dbReference>
<keyword evidence="3" id="KW-0963">Cytoplasm</keyword>
<evidence type="ECO:0000256" key="6">
    <source>
        <dbReference type="SAM" id="MobiDB-lite"/>
    </source>
</evidence>
<dbReference type="EMBL" id="QNUK01000020">
    <property type="protein sequence ID" value="KAF5907636.1"/>
    <property type="molecule type" value="Genomic_DNA"/>
</dbReference>
<keyword evidence="9" id="KW-1185">Reference proteome</keyword>
<keyword evidence="4" id="KW-0969">Cilium</keyword>
<dbReference type="OrthoDB" id="442692at2759"/>
<evidence type="ECO:0000259" key="7">
    <source>
        <dbReference type="Pfam" id="PF22544"/>
    </source>
</evidence>
<dbReference type="Proteomes" id="UP000727407">
    <property type="component" value="Unassembled WGS sequence"/>
</dbReference>
<feature type="domain" description="HYDIN/VesB/CFA65-like Ig-like" evidence="7">
    <location>
        <begin position="179"/>
        <end position="272"/>
    </location>
</feature>
<dbReference type="InterPro" id="IPR053879">
    <property type="entry name" value="HYDIN_VesB_CFA65-like_Ig"/>
</dbReference>
<evidence type="ECO:0000256" key="4">
    <source>
        <dbReference type="ARBA" id="ARBA00023069"/>
    </source>
</evidence>
<evidence type="ECO:0000313" key="8">
    <source>
        <dbReference type="EMBL" id="KAF5907636.1"/>
    </source>
</evidence>
<organism evidence="8 9">
    <name type="scientific">Clarias magur</name>
    <name type="common">Asian catfish</name>
    <name type="synonym">Macropteronotus magur</name>
    <dbReference type="NCBI Taxonomy" id="1594786"/>
    <lineage>
        <taxon>Eukaryota</taxon>
        <taxon>Metazoa</taxon>
        <taxon>Chordata</taxon>
        <taxon>Craniata</taxon>
        <taxon>Vertebrata</taxon>
        <taxon>Euteleostomi</taxon>
        <taxon>Actinopterygii</taxon>
        <taxon>Neopterygii</taxon>
        <taxon>Teleostei</taxon>
        <taxon>Ostariophysi</taxon>
        <taxon>Siluriformes</taxon>
        <taxon>Clariidae</taxon>
        <taxon>Clarias</taxon>
    </lineage>
</organism>
<keyword evidence="5" id="KW-0966">Cell projection</keyword>
<evidence type="ECO:0000256" key="2">
    <source>
        <dbReference type="ARBA" id="ARBA00004496"/>
    </source>
</evidence>
<evidence type="ECO:0000256" key="3">
    <source>
        <dbReference type="ARBA" id="ARBA00022490"/>
    </source>
</evidence>
<evidence type="ECO:0000313" key="9">
    <source>
        <dbReference type="Proteomes" id="UP000727407"/>
    </source>
</evidence>
<proteinExistence type="predicted"/>
<feature type="domain" description="HYDIN/VesB/CFA65-like Ig-like" evidence="7">
    <location>
        <begin position="441"/>
        <end position="541"/>
    </location>
</feature>
<dbReference type="Pfam" id="PF22544">
    <property type="entry name" value="HYDIN_VesB_CFA65-like_Ig"/>
    <property type="match status" value="2"/>
</dbReference>
<gene>
    <name evidence="8" type="ORF">DAT39_002583</name>
</gene>
<protein>
    <submittedName>
        <fullName evidence="8">Hydrocephalus-inducing protein</fullName>
    </submittedName>
</protein>
<comment type="subcellular location">
    <subcellularLocation>
        <location evidence="1">Cell projection</location>
        <location evidence="1">Cilium</location>
    </subcellularLocation>
    <subcellularLocation>
        <location evidence="2">Cytoplasm</location>
    </subcellularLocation>
</comment>
<name>A0A8J4XA58_CLAMG</name>
<evidence type="ECO:0000256" key="5">
    <source>
        <dbReference type="ARBA" id="ARBA00023273"/>
    </source>
</evidence>
<dbReference type="GO" id="GO:1904158">
    <property type="term" value="P:axonemal central apparatus assembly"/>
    <property type="evidence" value="ECO:0007669"/>
    <property type="project" value="TreeGrafter"/>
</dbReference>
<dbReference type="GO" id="GO:0005930">
    <property type="term" value="C:axoneme"/>
    <property type="evidence" value="ECO:0007669"/>
    <property type="project" value="TreeGrafter"/>
</dbReference>
<comment type="caution">
    <text evidence="8">The sequence shown here is derived from an EMBL/GenBank/DDBJ whole genome shotgun (WGS) entry which is preliminary data.</text>
</comment>
<sequence length="1505" mass="167869">MSEVFKTKASPPRHPKLVKHEDKAKKLSPSVYAHEISQTTEERLTNTCKMYPPRILQLLDMSNSTDHKSFAVDVDQPFFQPYPSEIVFQSFLPSETYEVPLVLRNNDKIPHLVKVVEDDSLYFKVVSPVDVCNKVAPGMTSTFTVLFTPHENKDYVHQIIYMTERETFEVPVRAIGPRAILDFPDELHFSQCPVKCLSQKTLLICNVGNCEAKFQLSTQKPFSVEPSVGTLSVGDSMQVTVEFLPRTTGDYSQELLLHYHTGEDVYINLYGASTDINVMLDKNSLLMEKTYINMANQRTVAILNRSDSIVHFQWKSFATEMEEEQHRLRFFSDLQQGDDEEEMDHFLTECGADPTHRDRLSLLSRTFQHRCKQLHQNSLAFSDQKIIIEPEEGDIWPNCTAEISIIFKPLEAKLYQQTIYCEVTGRESRLPLHIKGEGLGPKLQLNSDVLDIGSTFVGSKHSYEVLMSNKGLIDARYRLMPPTADMSLCTFFSPPEGVVPPGACHVLEVHFSADKLGTFSEDFYFIVLGNPQPLILTFRGCVMGPTFHFNIPELDFGEVSFGFPHTLTCSLANTSLVSMSFGLRIPGDGSGKESVTSIGQVKELDRNDWKPGGRASESPREFRVTPCSGTIRAQSKMDIRVTLCSNTVHRYSLALVVDVHGVGEEVLALPIKASCVVPEVHLESSVLEFQHCYLGYRYERPIRLINNTNLSACYGLLAQEYEKKPSLLYSTAHPRGVIQPYSIEEIPLVLQAKRVGRVQLTALVAILGQQSPPLELLLSCVGQGPTVSLSATELHFGTIPVLTDIPRTLQLFNHSPIPAQFLAQMANSMTRWRVEPAEGEIPPEGHLELTLVAHLDDALPFHDNLQVAIHSSQTHTVPLWAMGKGTTIITDRPFAPHLDLGTHFSSSPCQYHFRITNRGQRFHKLYWSTEGFSRSCHRIPPTTKHRPLTIPGKSKTTSLLAPVTLSAPVFSLTPTWLELGPGHSANMLLEGSCDTPKVVRERLVCQAIVGNQNGKEHVMTTDITCQFIAPVLNISPQKLTFCVKKIPDIPLVPLYEKLHLKNVSKLGLSLELTLAEPFGLCDRMGDDSLTFSKNLVMGVGAEVELWVCFNPMYQLDLVSRVAEEVLEVSYSGHPQRDTVALRGEVYFPNLLFSSHVLNFGCILNCTEVQQQLSMTNTSPIPVIYRWAFLLDQQHCCICHSGQSKTHQDEEVNEKMKSTSATKEGIGAKEPLSADGLNIIGPDGLLTCSSTPLGQNNKASKAQKPTGLECSLASLTNRETQSTSVEEIFDIMPIYGILQPGEIQQVTFTFFGHEDISAQVLAVCMVEEGPTYEIALKGEASLITYTLYTTEINFGPQLFDHVAEAEVILRNTGKVSFDFSFLLKDQHLSPNDALPGQPLVIPSVGHVRANEEMRASVYYVPGTPEVFEKMFQLQVAFFEPESITMKGEGTFSRVCLDLPRDINEEQYSSLIMEAKEAVESEAKRDAMLNTPATGFGEMCGENYIPT</sequence>
<reference evidence="8" key="1">
    <citation type="submission" date="2020-07" db="EMBL/GenBank/DDBJ databases">
        <title>Clarias magur genome sequencing, assembly and annotation.</title>
        <authorList>
            <person name="Kushwaha B."/>
            <person name="Kumar R."/>
            <person name="Das P."/>
            <person name="Joshi C.G."/>
            <person name="Kumar D."/>
            <person name="Nagpure N.S."/>
            <person name="Pandey M."/>
            <person name="Agarwal S."/>
            <person name="Srivastava S."/>
            <person name="Singh M."/>
            <person name="Sahoo L."/>
            <person name="Jayasankar P."/>
            <person name="Meher P.K."/>
            <person name="Koringa P.G."/>
            <person name="Iquebal M.A."/>
            <person name="Das S.P."/>
            <person name="Bit A."/>
            <person name="Patnaik S."/>
            <person name="Patel N."/>
            <person name="Shah T.M."/>
            <person name="Hinsu A."/>
            <person name="Jena J.K."/>
        </authorList>
    </citation>
    <scope>NUCLEOTIDE SEQUENCE</scope>
    <source>
        <strain evidence="8">CIFAMagur01</strain>
        <tissue evidence="8">Testis</tissue>
    </source>
</reference>
<feature type="non-terminal residue" evidence="8">
    <location>
        <position position="1505"/>
    </location>
</feature>
<evidence type="ECO:0000256" key="1">
    <source>
        <dbReference type="ARBA" id="ARBA00004138"/>
    </source>
</evidence>
<dbReference type="Gene3D" id="2.60.40.10">
    <property type="entry name" value="Immunoglobulins"/>
    <property type="match status" value="9"/>
</dbReference>
<feature type="region of interest" description="Disordered" evidence="6">
    <location>
        <begin position="1"/>
        <end position="24"/>
    </location>
</feature>
<accession>A0A8J4XA58</accession>
<dbReference type="PANTHER" id="PTHR23053">
    <property type="entry name" value="DLEC1 DELETED IN LUNG AND ESOPHAGEAL CANCER 1"/>
    <property type="match status" value="1"/>
</dbReference>
<dbReference type="InterPro" id="IPR033305">
    <property type="entry name" value="Hydin-like"/>
</dbReference>
<dbReference type="InterPro" id="IPR013783">
    <property type="entry name" value="Ig-like_fold"/>
</dbReference>